<accession>A0ABU3KVC8</accession>
<keyword evidence="1" id="KW-1133">Transmembrane helix</keyword>
<keyword evidence="3" id="KW-1185">Reference proteome</keyword>
<reference evidence="2 3" key="1">
    <citation type="submission" date="2022-07" db="EMBL/GenBank/DDBJ databases">
        <title>Pseudidiomarina sp. nov, a marine bacterium isolated from Pacific Ocean.</title>
        <authorList>
            <person name="Wang Y."/>
        </authorList>
    </citation>
    <scope>NUCLEOTIDE SEQUENCE [LARGE SCALE GENOMIC DNA]</scope>
    <source>
        <strain evidence="2 3">GXY010</strain>
    </source>
</reference>
<comment type="caution">
    <text evidence="2">The sequence shown here is derived from an EMBL/GenBank/DDBJ whole genome shotgun (WGS) entry which is preliminary data.</text>
</comment>
<feature type="transmembrane region" description="Helical" evidence="1">
    <location>
        <begin position="131"/>
        <end position="149"/>
    </location>
</feature>
<evidence type="ECO:0000313" key="2">
    <source>
        <dbReference type="EMBL" id="MDT7525449.1"/>
    </source>
</evidence>
<feature type="transmembrane region" description="Helical" evidence="1">
    <location>
        <begin position="64"/>
        <end position="86"/>
    </location>
</feature>
<evidence type="ECO:0000313" key="3">
    <source>
        <dbReference type="Proteomes" id="UP001305027"/>
    </source>
</evidence>
<proteinExistence type="predicted"/>
<feature type="non-terminal residue" evidence="2">
    <location>
        <position position="1"/>
    </location>
</feature>
<protein>
    <submittedName>
        <fullName evidence="2">Uncharacterized protein</fullName>
    </submittedName>
</protein>
<feature type="transmembrane region" description="Helical" evidence="1">
    <location>
        <begin position="39"/>
        <end position="58"/>
    </location>
</feature>
<feature type="transmembrane region" description="Helical" evidence="1">
    <location>
        <begin position="106"/>
        <end position="125"/>
    </location>
</feature>
<dbReference type="RefSeq" id="WP_313932598.1">
    <property type="nucleotide sequence ID" value="NZ_JANFPJ010000007.1"/>
</dbReference>
<dbReference type="EMBL" id="JANFPJ010000007">
    <property type="protein sequence ID" value="MDT7525449.1"/>
    <property type="molecule type" value="Genomic_DNA"/>
</dbReference>
<sequence>GRSTRNKLLAFVAGVIRFRSTELEQLSIKPNYLVKTDNIGFLFPVVWSSIALIWGVLFHEVSGAIFISIMSLFFVWLTYKLTSFVLSFQQHSGIVSNGHYDQAIKFLWFVSAFGFLVSIANAVLFQPEKHMYYQAVFSIVSFGFALASARKWGCHYVAK</sequence>
<keyword evidence="1" id="KW-0472">Membrane</keyword>
<name>A0ABU3KVC8_9GAMM</name>
<organism evidence="2 3">
    <name type="scientific">Pseudidiomarina fusca</name>
    <dbReference type="NCBI Taxonomy" id="2965078"/>
    <lineage>
        <taxon>Bacteria</taxon>
        <taxon>Pseudomonadati</taxon>
        <taxon>Pseudomonadota</taxon>
        <taxon>Gammaproteobacteria</taxon>
        <taxon>Alteromonadales</taxon>
        <taxon>Idiomarinaceae</taxon>
        <taxon>Pseudidiomarina</taxon>
    </lineage>
</organism>
<evidence type="ECO:0000256" key="1">
    <source>
        <dbReference type="SAM" id="Phobius"/>
    </source>
</evidence>
<keyword evidence="1" id="KW-0812">Transmembrane</keyword>
<dbReference type="Proteomes" id="UP001305027">
    <property type="component" value="Unassembled WGS sequence"/>
</dbReference>
<gene>
    <name evidence="2" type="ORF">NOG12_05065</name>
</gene>